<keyword evidence="1" id="KW-0175">Coiled coil</keyword>
<dbReference type="RefSeq" id="WP_050738914.1">
    <property type="nucleotide sequence ID" value="NZ_LGYO01000007.1"/>
</dbReference>
<protein>
    <recommendedName>
        <fullName evidence="5">DUF536 domain-containing protein</fullName>
    </recommendedName>
</protein>
<accession>A0A0L6U5T6</accession>
<reference evidence="4" key="1">
    <citation type="submission" date="2015-07" db="EMBL/GenBank/DDBJ databases">
        <title>Draft genome sequence of Acetobacterium bakii DSM 8293, a potential psychrophilic chemical producer through syngas fermentation.</title>
        <authorList>
            <person name="Song Y."/>
            <person name="Hwang S."/>
            <person name="Cho B.-K."/>
        </authorList>
    </citation>
    <scope>NUCLEOTIDE SEQUENCE [LARGE SCALE GENOMIC DNA]</scope>
    <source>
        <strain evidence="4">DSM 8239</strain>
    </source>
</reference>
<dbReference type="OrthoDB" id="9987994at2"/>
<feature type="coiled-coil region" evidence="1">
    <location>
        <begin position="84"/>
        <end position="118"/>
    </location>
</feature>
<evidence type="ECO:0000313" key="3">
    <source>
        <dbReference type="EMBL" id="KNZ43170.1"/>
    </source>
</evidence>
<proteinExistence type="predicted"/>
<evidence type="ECO:0000313" key="4">
    <source>
        <dbReference type="Proteomes" id="UP000036873"/>
    </source>
</evidence>
<feature type="compositionally biased region" description="Low complexity" evidence="2">
    <location>
        <begin position="122"/>
        <end position="136"/>
    </location>
</feature>
<keyword evidence="4" id="KW-1185">Reference proteome</keyword>
<evidence type="ECO:0008006" key="5">
    <source>
        <dbReference type="Google" id="ProtNLM"/>
    </source>
</evidence>
<feature type="region of interest" description="Disordered" evidence="2">
    <location>
        <begin position="118"/>
        <end position="153"/>
    </location>
</feature>
<evidence type="ECO:0000256" key="1">
    <source>
        <dbReference type="SAM" id="Coils"/>
    </source>
</evidence>
<dbReference type="AlphaFoldDB" id="A0A0L6U5T6"/>
<organism evidence="3 4">
    <name type="scientific">Acetobacterium bakii</name>
    <dbReference type="NCBI Taxonomy" id="52689"/>
    <lineage>
        <taxon>Bacteria</taxon>
        <taxon>Bacillati</taxon>
        <taxon>Bacillota</taxon>
        <taxon>Clostridia</taxon>
        <taxon>Eubacteriales</taxon>
        <taxon>Eubacteriaceae</taxon>
        <taxon>Acetobacterium</taxon>
    </lineage>
</organism>
<name>A0A0L6U5T6_9FIRM</name>
<dbReference type="EMBL" id="LGYO01000007">
    <property type="protein sequence ID" value="KNZ43170.1"/>
    <property type="molecule type" value="Genomic_DNA"/>
</dbReference>
<evidence type="ECO:0000256" key="2">
    <source>
        <dbReference type="SAM" id="MobiDB-lite"/>
    </source>
</evidence>
<comment type="caution">
    <text evidence="3">The sequence shown here is derived from an EMBL/GenBank/DDBJ whole genome shotgun (WGS) entry which is preliminary data.</text>
</comment>
<gene>
    <name evidence="3" type="ORF">AKG39_03220</name>
</gene>
<dbReference type="Proteomes" id="UP000036873">
    <property type="component" value="Unassembled WGS sequence"/>
</dbReference>
<sequence>MEDTYLSIKEFSGRAGVSPQAVYQRLDKDLKEHFKLIEGKKALSIKALDLFVMQSADQPVDQSSGQPVDQTIEDDLAITLKETLNLLTGQLAEKDKQIAELNERLKESNELNRNNQILIGRQQEQPKQIEEIQQVQEPEKRSLWSRLTKRSTD</sequence>